<dbReference type="Pfam" id="PF00112">
    <property type="entry name" value="Peptidase_C1"/>
    <property type="match status" value="1"/>
</dbReference>
<keyword evidence="3" id="KW-0677">Repeat</keyword>
<evidence type="ECO:0000259" key="11">
    <source>
        <dbReference type="SMART" id="SM00848"/>
    </source>
</evidence>
<evidence type="ECO:0000256" key="6">
    <source>
        <dbReference type="ARBA" id="ARBA00022989"/>
    </source>
</evidence>
<name>A0A7R9PTJ6_9ACAR</name>
<dbReference type="InterPro" id="IPR000668">
    <property type="entry name" value="Peptidase_C1A_C"/>
</dbReference>
<evidence type="ECO:0000259" key="10">
    <source>
        <dbReference type="SMART" id="SM00645"/>
    </source>
</evidence>
<evidence type="ECO:0000256" key="7">
    <source>
        <dbReference type="ARBA" id="ARBA00023145"/>
    </source>
</evidence>
<dbReference type="EMBL" id="OC854765">
    <property type="protein sequence ID" value="CAD7620284.1"/>
    <property type="molecule type" value="Genomic_DNA"/>
</dbReference>
<evidence type="ECO:0000313" key="14">
    <source>
        <dbReference type="Proteomes" id="UP000759131"/>
    </source>
</evidence>
<feature type="domain" description="Cathepsin propeptide inhibitor" evidence="11">
    <location>
        <begin position="205"/>
        <end position="266"/>
    </location>
</feature>
<evidence type="ECO:0000256" key="5">
    <source>
        <dbReference type="ARBA" id="ARBA00022807"/>
    </source>
</evidence>
<dbReference type="InterPro" id="IPR039417">
    <property type="entry name" value="Peptidase_C1A_papain-like"/>
</dbReference>
<dbReference type="SMART" id="SM00645">
    <property type="entry name" value="Pept_C1"/>
    <property type="match status" value="1"/>
</dbReference>
<accession>A0A7R9PTJ6</accession>
<dbReference type="InterPro" id="IPR012896">
    <property type="entry name" value="Integrin_bsu_tail"/>
</dbReference>
<dbReference type="SMART" id="SM00848">
    <property type="entry name" value="Inhibitor_I29"/>
    <property type="match status" value="1"/>
</dbReference>
<dbReference type="InterPro" id="IPR025660">
    <property type="entry name" value="Pept_his_AS"/>
</dbReference>
<keyword evidence="14" id="KW-1185">Reference proteome</keyword>
<dbReference type="InterPro" id="IPR038765">
    <property type="entry name" value="Papain-like_cys_pep_sf"/>
</dbReference>
<feature type="domain" description="Integrin beta subunit tail" evidence="12">
    <location>
        <begin position="89"/>
        <end position="171"/>
    </location>
</feature>
<dbReference type="InterPro" id="IPR013128">
    <property type="entry name" value="Peptidase_C1A"/>
</dbReference>
<dbReference type="PROSITE" id="PS00139">
    <property type="entry name" value="THIOL_PROTEASE_CYS"/>
    <property type="match status" value="1"/>
</dbReference>
<keyword evidence="7" id="KW-0865">Zymogen</keyword>
<dbReference type="AlphaFoldDB" id="A0A7R9PTJ6"/>
<dbReference type="GO" id="GO:0006508">
    <property type="term" value="P:proteolysis"/>
    <property type="evidence" value="ECO:0007669"/>
    <property type="project" value="UniProtKB-KW"/>
</dbReference>
<gene>
    <name evidence="13" type="ORF">OSB1V03_LOCUS774</name>
</gene>
<dbReference type="InterPro" id="IPR000169">
    <property type="entry name" value="Pept_cys_AS"/>
</dbReference>
<evidence type="ECO:0000256" key="3">
    <source>
        <dbReference type="ARBA" id="ARBA00022737"/>
    </source>
</evidence>
<organism evidence="13">
    <name type="scientific">Medioppia subpectinata</name>
    <dbReference type="NCBI Taxonomy" id="1979941"/>
    <lineage>
        <taxon>Eukaryota</taxon>
        <taxon>Metazoa</taxon>
        <taxon>Ecdysozoa</taxon>
        <taxon>Arthropoda</taxon>
        <taxon>Chelicerata</taxon>
        <taxon>Arachnida</taxon>
        <taxon>Acari</taxon>
        <taxon>Acariformes</taxon>
        <taxon>Sarcoptiformes</taxon>
        <taxon>Oribatida</taxon>
        <taxon>Brachypylina</taxon>
        <taxon>Oppioidea</taxon>
        <taxon>Oppiidae</taxon>
        <taxon>Medioppia</taxon>
    </lineage>
</organism>
<dbReference type="PROSITE" id="PS00639">
    <property type="entry name" value="THIOL_PROTEASE_HIS"/>
    <property type="match status" value="1"/>
</dbReference>
<keyword evidence="6" id="KW-0472">Membrane</keyword>
<dbReference type="SMART" id="SM01242">
    <property type="entry name" value="Integrin_B_tail"/>
    <property type="match status" value="1"/>
</dbReference>
<dbReference type="CDD" id="cd02248">
    <property type="entry name" value="Peptidase_C1A"/>
    <property type="match status" value="1"/>
</dbReference>
<dbReference type="InterPro" id="IPR036349">
    <property type="entry name" value="Integrin_bsu_tail_dom_sf"/>
</dbReference>
<dbReference type="FunFam" id="3.90.70.10:FF:000006">
    <property type="entry name" value="Cathepsin S"/>
    <property type="match status" value="1"/>
</dbReference>
<dbReference type="SUPFAM" id="SSF54001">
    <property type="entry name" value="Cysteine proteinases"/>
    <property type="match status" value="1"/>
</dbReference>
<comment type="similarity">
    <text evidence="1">Belongs to the peptidase C1 family.</text>
</comment>
<dbReference type="EMBL" id="CAJPIZ010000190">
    <property type="protein sequence ID" value="CAG2100714.1"/>
    <property type="molecule type" value="Genomic_DNA"/>
</dbReference>
<evidence type="ECO:0000256" key="1">
    <source>
        <dbReference type="ARBA" id="ARBA00008455"/>
    </source>
</evidence>
<proteinExistence type="inferred from homology"/>
<protein>
    <submittedName>
        <fullName evidence="13">Uncharacterized protein</fullName>
    </submittedName>
</protein>
<evidence type="ECO:0000256" key="2">
    <source>
        <dbReference type="ARBA" id="ARBA00022670"/>
    </source>
</evidence>
<keyword evidence="5" id="KW-0788">Thiol protease</keyword>
<dbReference type="Gene3D" id="4.10.1240.30">
    <property type="match status" value="1"/>
</dbReference>
<keyword evidence="2" id="KW-0645">Protease</keyword>
<evidence type="ECO:0000256" key="4">
    <source>
        <dbReference type="ARBA" id="ARBA00022801"/>
    </source>
</evidence>
<dbReference type="OrthoDB" id="5855924at2759"/>
<keyword evidence="6" id="KW-0812">Transmembrane</keyword>
<sequence>MKLLLLLVSAIVAATVQPHNSTPSSECETYNGVADVAVRSGHHFKGLAFTADALKHRRVILIGQQKEQIFLLALRFECQPHNSTPTSKCETYKSCVECRIHQSGPLDEWACNRCDINPIGTSEFGVWDGEHLCVYIDNNDCKYQFKYKYEEKEDLNYVIADNFKECPEPVDLVLVILLLVLVLAIVVANALPHSSPSNKEIESQWQQFLTEFRSNELQSFDELSARRETFEANYRLIVKHNYEADNGLHSYRLGVNQFADMTGDEYEQKYLGFMPNFAGINTTSSGRVSTNAQDIPESIDWLAKGKVTGVKDQAHCGGCWAFSTTAGIESQIAINSGKLVTLSEENLIDCSRTGNKGCGGGNMVYAYDYIIKNGGIDSEPSYPYSSAINTTDHPCVYKAASKLATLEDYEYKAPGSESDLTAQVANVGPISVGFDASQKTKIRLYKSGVYSDPNCSSTVLNHAVTVVGYGNENGKDFYLVKNSWGTAFGNKGYFKLARNAGNMCGVATFYSWPTGVKLVQ</sequence>
<dbReference type="PANTHER" id="PTHR12411">
    <property type="entry name" value="CYSTEINE PROTEASE FAMILY C1-RELATED"/>
    <property type="match status" value="1"/>
</dbReference>
<feature type="chain" id="PRO_5036211655" evidence="9">
    <location>
        <begin position="19"/>
        <end position="520"/>
    </location>
</feature>
<feature type="domain" description="Peptidase C1A papain C-terminal" evidence="10">
    <location>
        <begin position="295"/>
        <end position="514"/>
    </location>
</feature>
<dbReference type="Gene3D" id="3.90.70.10">
    <property type="entry name" value="Cysteine proteinases"/>
    <property type="match status" value="1"/>
</dbReference>
<dbReference type="InterPro" id="IPR013201">
    <property type="entry name" value="Prot_inhib_I29"/>
</dbReference>
<keyword evidence="6" id="KW-1133">Transmembrane helix</keyword>
<keyword evidence="9" id="KW-0732">Signal</keyword>
<dbReference type="Pfam" id="PF07965">
    <property type="entry name" value="Integrin_B_tail"/>
    <property type="match status" value="1"/>
</dbReference>
<keyword evidence="4" id="KW-0378">Hydrolase</keyword>
<evidence type="ECO:0000313" key="13">
    <source>
        <dbReference type="EMBL" id="CAD7620284.1"/>
    </source>
</evidence>
<evidence type="ECO:0000259" key="12">
    <source>
        <dbReference type="SMART" id="SM01242"/>
    </source>
</evidence>
<keyword evidence="8" id="KW-1015">Disulfide bond</keyword>
<dbReference type="PRINTS" id="PR00705">
    <property type="entry name" value="PAPAIN"/>
</dbReference>
<dbReference type="Pfam" id="PF08246">
    <property type="entry name" value="Inhibitor_I29"/>
    <property type="match status" value="1"/>
</dbReference>
<dbReference type="Proteomes" id="UP000759131">
    <property type="component" value="Unassembled WGS sequence"/>
</dbReference>
<evidence type="ECO:0000256" key="9">
    <source>
        <dbReference type="SAM" id="SignalP"/>
    </source>
</evidence>
<evidence type="ECO:0000256" key="8">
    <source>
        <dbReference type="ARBA" id="ARBA00023157"/>
    </source>
</evidence>
<dbReference type="GO" id="GO:0008234">
    <property type="term" value="F:cysteine-type peptidase activity"/>
    <property type="evidence" value="ECO:0007669"/>
    <property type="project" value="UniProtKB-KW"/>
</dbReference>
<reference evidence="13" key="1">
    <citation type="submission" date="2020-11" db="EMBL/GenBank/DDBJ databases">
        <authorList>
            <person name="Tran Van P."/>
        </authorList>
    </citation>
    <scope>NUCLEOTIDE SEQUENCE</scope>
</reference>
<dbReference type="SUPFAM" id="SSF69687">
    <property type="entry name" value="Integrin beta tail domain"/>
    <property type="match status" value="1"/>
</dbReference>
<feature type="signal peptide" evidence="9">
    <location>
        <begin position="1"/>
        <end position="18"/>
    </location>
</feature>